<keyword evidence="8" id="KW-0282">Flagellum</keyword>
<feature type="domain" description="Flagellar basal-body/hook protein C-terminal" evidence="6">
    <location>
        <begin position="224"/>
        <end position="266"/>
    </location>
</feature>
<dbReference type="PANTHER" id="PTHR30435:SF19">
    <property type="entry name" value="FLAGELLAR BASAL-BODY ROD PROTEIN FLGG"/>
    <property type="match status" value="1"/>
</dbReference>
<dbReference type="RefSeq" id="WP_379916699.1">
    <property type="nucleotide sequence ID" value="NZ_JBHUDD010000113.1"/>
</dbReference>
<comment type="similarity">
    <text evidence="2 4">Belongs to the flagella basal body rod proteins family.</text>
</comment>
<evidence type="ECO:0000256" key="4">
    <source>
        <dbReference type="RuleBase" id="RU362116"/>
    </source>
</evidence>
<evidence type="ECO:0000313" key="9">
    <source>
        <dbReference type="Proteomes" id="UP001597186"/>
    </source>
</evidence>
<dbReference type="NCBIfam" id="TIGR03506">
    <property type="entry name" value="FlgEFG_subfam"/>
    <property type="match status" value="2"/>
</dbReference>
<feature type="region of interest" description="Disordered" evidence="5">
    <location>
        <begin position="50"/>
        <end position="69"/>
    </location>
</feature>
<comment type="subcellular location">
    <subcellularLocation>
        <location evidence="1 4">Bacterial flagellum basal body</location>
    </subcellularLocation>
</comment>
<keyword evidence="9" id="KW-1185">Reference proteome</keyword>
<protein>
    <submittedName>
        <fullName evidence="8">Flagellar hook-basal body protein</fullName>
    </submittedName>
</protein>
<evidence type="ECO:0000259" key="7">
    <source>
        <dbReference type="Pfam" id="PF22692"/>
    </source>
</evidence>
<dbReference type="EMBL" id="JBHUDD010000113">
    <property type="protein sequence ID" value="MFD1510480.1"/>
    <property type="molecule type" value="Genomic_DNA"/>
</dbReference>
<evidence type="ECO:0000259" key="6">
    <source>
        <dbReference type="Pfam" id="PF06429"/>
    </source>
</evidence>
<evidence type="ECO:0000256" key="2">
    <source>
        <dbReference type="ARBA" id="ARBA00009677"/>
    </source>
</evidence>
<reference evidence="9" key="1">
    <citation type="journal article" date="2019" name="Int. J. Syst. Evol. Microbiol.">
        <title>The Global Catalogue of Microorganisms (GCM) 10K type strain sequencing project: providing services to taxonomists for standard genome sequencing and annotation.</title>
        <authorList>
            <consortium name="The Broad Institute Genomics Platform"/>
            <consortium name="The Broad Institute Genome Sequencing Center for Infectious Disease"/>
            <person name="Wu L."/>
            <person name="Ma J."/>
        </authorList>
    </citation>
    <scope>NUCLEOTIDE SEQUENCE [LARGE SCALE GENOMIC DNA]</scope>
    <source>
        <strain evidence="9">CGMCC 1.12477</strain>
    </source>
</reference>
<dbReference type="InterPro" id="IPR010930">
    <property type="entry name" value="Flg_bb/hook_C_dom"/>
</dbReference>
<keyword evidence="8" id="KW-0969">Cilium</keyword>
<dbReference type="InterPro" id="IPR053967">
    <property type="entry name" value="LlgE_F_G-like_D1"/>
</dbReference>
<dbReference type="PANTHER" id="PTHR30435">
    <property type="entry name" value="FLAGELLAR PROTEIN"/>
    <property type="match status" value="1"/>
</dbReference>
<evidence type="ECO:0000256" key="1">
    <source>
        <dbReference type="ARBA" id="ARBA00004117"/>
    </source>
</evidence>
<proteinExistence type="inferred from homology"/>
<sequence length="267" mass="28211">MFGTILSGMSTSMFEISVVSNNVANSGTTAFRKSTASFADLYSGASPETVSRTSTGVGSLVEQTRQSTKQGGFMERDGVLNMALAGNGMFVTTTPNPDGTPSNTLSYTRDGEFSLDENGVLRSSTNDIVFGYDGVGGEDLQQLSVPFINQNDVQLSALEVGSDGRMMATYGSEEPVVVGQVAVALFANSTSLRQLGMGRFQESQTSGPAILGIAGTQGFGRVLTGSLESSNVDLTTEMTSMIRAQQQFSGSSRILQTYADMIEKLTR</sequence>
<evidence type="ECO:0000256" key="5">
    <source>
        <dbReference type="SAM" id="MobiDB-lite"/>
    </source>
</evidence>
<evidence type="ECO:0000256" key="3">
    <source>
        <dbReference type="ARBA" id="ARBA00023143"/>
    </source>
</evidence>
<dbReference type="InterPro" id="IPR037925">
    <property type="entry name" value="FlgE/F/G-like"/>
</dbReference>
<dbReference type="Proteomes" id="UP001597186">
    <property type="component" value="Unassembled WGS sequence"/>
</dbReference>
<gene>
    <name evidence="8" type="ORF">ACFTOW_13860</name>
</gene>
<dbReference type="Pfam" id="PF06429">
    <property type="entry name" value="Flg_bbr_C"/>
    <property type="match status" value="1"/>
</dbReference>
<dbReference type="InterPro" id="IPR020013">
    <property type="entry name" value="Flagellar_FlgE/F/G"/>
</dbReference>
<name>A0ABW4EGK7_9RHOB</name>
<comment type="caution">
    <text evidence="8">The sequence shown here is derived from an EMBL/GenBank/DDBJ whole genome shotgun (WGS) entry which is preliminary data.</text>
</comment>
<keyword evidence="8" id="KW-0966">Cell projection</keyword>
<evidence type="ECO:0000313" key="8">
    <source>
        <dbReference type="EMBL" id="MFD1510480.1"/>
    </source>
</evidence>
<dbReference type="Pfam" id="PF22692">
    <property type="entry name" value="LlgE_F_G_D1"/>
    <property type="match status" value="1"/>
</dbReference>
<dbReference type="SUPFAM" id="SSF117143">
    <property type="entry name" value="Flagellar hook protein flgE"/>
    <property type="match status" value="1"/>
</dbReference>
<keyword evidence="3 4" id="KW-0975">Bacterial flagellum</keyword>
<organism evidence="8 9">
    <name type="scientific">Lacimonas salitolerans</name>
    <dbReference type="NCBI Taxonomy" id="1323750"/>
    <lineage>
        <taxon>Bacteria</taxon>
        <taxon>Pseudomonadati</taxon>
        <taxon>Pseudomonadota</taxon>
        <taxon>Alphaproteobacteria</taxon>
        <taxon>Rhodobacterales</taxon>
        <taxon>Paracoccaceae</taxon>
        <taxon>Lacimonas</taxon>
    </lineage>
</organism>
<accession>A0ABW4EGK7</accession>
<feature type="domain" description="Flagellar hook protein FlgE/F/G-like D1" evidence="7">
    <location>
        <begin position="83"/>
        <end position="165"/>
    </location>
</feature>